<gene>
    <name evidence="5" type="ORF">QLS65_08190</name>
</gene>
<dbReference type="PANTHER" id="PTHR43280:SF32">
    <property type="entry name" value="TRANSCRIPTIONAL REGULATORY PROTEIN"/>
    <property type="match status" value="1"/>
</dbReference>
<evidence type="ECO:0000259" key="4">
    <source>
        <dbReference type="PROSITE" id="PS01124"/>
    </source>
</evidence>
<dbReference type="RefSeq" id="WP_282716604.1">
    <property type="nucleotide sequence ID" value="NZ_JASCRZ010000003.1"/>
</dbReference>
<comment type="caution">
    <text evidence="5">The sequence shown here is derived from an EMBL/GenBank/DDBJ whole genome shotgun (WGS) entry which is preliminary data.</text>
</comment>
<dbReference type="PROSITE" id="PS01124">
    <property type="entry name" value="HTH_ARAC_FAMILY_2"/>
    <property type="match status" value="1"/>
</dbReference>
<keyword evidence="6" id="KW-1185">Reference proteome</keyword>
<dbReference type="InterPro" id="IPR009057">
    <property type="entry name" value="Homeodomain-like_sf"/>
</dbReference>
<dbReference type="PRINTS" id="PR00032">
    <property type="entry name" value="HTHARAC"/>
</dbReference>
<evidence type="ECO:0000256" key="2">
    <source>
        <dbReference type="ARBA" id="ARBA00023125"/>
    </source>
</evidence>
<name>A0ABT6V9F6_9FLAO</name>
<dbReference type="InterPro" id="IPR018062">
    <property type="entry name" value="HTH_AraC-typ_CS"/>
</dbReference>
<sequence length="308" mass="35847">MKLIAHIATISEYNDKIDIETLHPLVSFIDFSNVEPQKRERESAEAVSFGFYSIFLKEDTNCEIKYGRNSYDYQQGTLVFIAPHQIVSIIEDGENYQPTGYALLFHPDLIKGTSLGQHIREYQFFSYDVHEALHLSKQEKKLIQECFKKIVFELKQSIDKHSKKILVSNIELFLDYCTRFYDRQFITREHANTGVVEKFDILLNDYFQSENPQAIGIATVAFFANELNLSANYFGDLIKKETGKSALEYIHLKIIETAKELLFDTGKSVSEIAYELGYKYPQHFTRLFKQQVGYSPNEYRFLNLDISQ</sequence>
<keyword evidence="1" id="KW-0805">Transcription regulation</keyword>
<evidence type="ECO:0000256" key="3">
    <source>
        <dbReference type="ARBA" id="ARBA00023163"/>
    </source>
</evidence>
<dbReference type="InterPro" id="IPR018060">
    <property type="entry name" value="HTH_AraC"/>
</dbReference>
<protein>
    <submittedName>
        <fullName evidence="5">Helix-turn-helix domain-containing protein</fullName>
    </submittedName>
</protein>
<keyword evidence="2" id="KW-0238">DNA-binding</keyword>
<dbReference type="PROSITE" id="PS00041">
    <property type="entry name" value="HTH_ARAC_FAMILY_1"/>
    <property type="match status" value="1"/>
</dbReference>
<dbReference type="Pfam" id="PF12833">
    <property type="entry name" value="HTH_18"/>
    <property type="match status" value="1"/>
</dbReference>
<feature type="domain" description="HTH araC/xylS-type" evidence="4">
    <location>
        <begin position="197"/>
        <end position="302"/>
    </location>
</feature>
<evidence type="ECO:0000256" key="1">
    <source>
        <dbReference type="ARBA" id="ARBA00023015"/>
    </source>
</evidence>
<dbReference type="EMBL" id="JASCRZ010000003">
    <property type="protein sequence ID" value="MDI5894867.1"/>
    <property type="molecule type" value="Genomic_DNA"/>
</dbReference>
<accession>A0ABT6V9F6</accession>
<dbReference type="Gene3D" id="1.10.10.60">
    <property type="entry name" value="Homeodomain-like"/>
    <property type="match status" value="2"/>
</dbReference>
<proteinExistence type="predicted"/>
<evidence type="ECO:0000313" key="6">
    <source>
        <dbReference type="Proteomes" id="UP001243403"/>
    </source>
</evidence>
<dbReference type="SMART" id="SM00342">
    <property type="entry name" value="HTH_ARAC"/>
    <property type="match status" value="1"/>
</dbReference>
<reference evidence="5 6" key="1">
    <citation type="submission" date="2023-04" db="EMBL/GenBank/DDBJ databases">
        <title>Two novel species of Flavobacterium.</title>
        <authorList>
            <person name="Liu Q."/>
            <person name="Xin Y.-H."/>
        </authorList>
    </citation>
    <scope>NUCLEOTIDE SEQUENCE [LARGE SCALE GENOMIC DNA]</scope>
    <source>
        <strain evidence="5 6">LB1P51</strain>
    </source>
</reference>
<organism evidence="5 6">
    <name type="scientific">Flavobacterium algoritolerans</name>
    <dbReference type="NCBI Taxonomy" id="3041254"/>
    <lineage>
        <taxon>Bacteria</taxon>
        <taxon>Pseudomonadati</taxon>
        <taxon>Bacteroidota</taxon>
        <taxon>Flavobacteriia</taxon>
        <taxon>Flavobacteriales</taxon>
        <taxon>Flavobacteriaceae</taxon>
        <taxon>Flavobacterium</taxon>
    </lineage>
</organism>
<evidence type="ECO:0000313" key="5">
    <source>
        <dbReference type="EMBL" id="MDI5894867.1"/>
    </source>
</evidence>
<dbReference type="InterPro" id="IPR020449">
    <property type="entry name" value="Tscrpt_reg_AraC-type_HTH"/>
</dbReference>
<dbReference type="Proteomes" id="UP001243403">
    <property type="component" value="Unassembled WGS sequence"/>
</dbReference>
<dbReference type="SUPFAM" id="SSF46689">
    <property type="entry name" value="Homeodomain-like"/>
    <property type="match status" value="1"/>
</dbReference>
<dbReference type="PANTHER" id="PTHR43280">
    <property type="entry name" value="ARAC-FAMILY TRANSCRIPTIONAL REGULATOR"/>
    <property type="match status" value="1"/>
</dbReference>
<keyword evidence="3" id="KW-0804">Transcription</keyword>